<organism evidence="1">
    <name type="scientific">marine sediment metagenome</name>
    <dbReference type="NCBI Taxonomy" id="412755"/>
    <lineage>
        <taxon>unclassified sequences</taxon>
        <taxon>metagenomes</taxon>
        <taxon>ecological metagenomes</taxon>
    </lineage>
</organism>
<reference evidence="1" key="1">
    <citation type="journal article" date="2015" name="Nature">
        <title>Complex archaea that bridge the gap between prokaryotes and eukaryotes.</title>
        <authorList>
            <person name="Spang A."/>
            <person name="Saw J.H."/>
            <person name="Jorgensen S.L."/>
            <person name="Zaremba-Niedzwiedzka K."/>
            <person name="Martijn J."/>
            <person name="Lind A.E."/>
            <person name="van Eijk R."/>
            <person name="Schleper C."/>
            <person name="Guy L."/>
            <person name="Ettema T.J."/>
        </authorList>
    </citation>
    <scope>NUCLEOTIDE SEQUENCE</scope>
</reference>
<proteinExistence type="predicted"/>
<name>A0A0F9LB56_9ZZZZ</name>
<accession>A0A0F9LB56</accession>
<sequence length="148" mass="17313">MISMDFVIFKVIFSAFEQFQNKNLSLSFKNLVFKKPIKLPAKFISELKNLSETNNDIIYFQNIEEVILIGNLKSNYSYNHYYVILYTLKSSGEKKGYLIGNVKKFGDILIGVWPFNKQLAYKSIENIIENYDDIIKKTHQYTKICVIS</sequence>
<comment type="caution">
    <text evidence="1">The sequence shown here is derived from an EMBL/GenBank/DDBJ whole genome shotgun (WGS) entry which is preliminary data.</text>
</comment>
<dbReference type="EMBL" id="LAZR01006433">
    <property type="protein sequence ID" value="KKM92149.1"/>
    <property type="molecule type" value="Genomic_DNA"/>
</dbReference>
<dbReference type="AlphaFoldDB" id="A0A0F9LB56"/>
<gene>
    <name evidence="1" type="ORF">LCGC14_1221290</name>
</gene>
<evidence type="ECO:0000313" key="1">
    <source>
        <dbReference type="EMBL" id="KKM92149.1"/>
    </source>
</evidence>
<protein>
    <submittedName>
        <fullName evidence="1">Uncharacterized protein</fullName>
    </submittedName>
</protein>